<dbReference type="SUPFAM" id="SSF51430">
    <property type="entry name" value="NAD(P)-linked oxidoreductase"/>
    <property type="match status" value="1"/>
</dbReference>
<dbReference type="InterPro" id="IPR023210">
    <property type="entry name" value="NADP_OxRdtase_dom"/>
</dbReference>
<proteinExistence type="predicted"/>
<feature type="domain" description="NADP-dependent oxidoreductase" evidence="1">
    <location>
        <begin position="16"/>
        <end position="315"/>
    </location>
</feature>
<evidence type="ECO:0000313" key="2">
    <source>
        <dbReference type="EMBL" id="TSE03592.1"/>
    </source>
</evidence>
<dbReference type="CDD" id="cd19086">
    <property type="entry name" value="AKR_AKR11C1"/>
    <property type="match status" value="1"/>
</dbReference>
<dbReference type="AlphaFoldDB" id="A0A554VB25"/>
<accession>A0A554VB25</accession>
<dbReference type="Gene3D" id="3.20.20.100">
    <property type="entry name" value="NADP-dependent oxidoreductase domain"/>
    <property type="match status" value="1"/>
</dbReference>
<dbReference type="EMBL" id="VLNR01000105">
    <property type="protein sequence ID" value="TSE03592.1"/>
    <property type="molecule type" value="Genomic_DNA"/>
</dbReference>
<dbReference type="InterPro" id="IPR053135">
    <property type="entry name" value="AKR2_Oxidoreductase"/>
</dbReference>
<dbReference type="OrthoDB" id="9773828at2"/>
<dbReference type="PANTHER" id="PTHR43312:SF1">
    <property type="entry name" value="NADP-DEPENDENT OXIDOREDUCTASE DOMAIN-CONTAINING PROTEIN"/>
    <property type="match status" value="1"/>
</dbReference>
<dbReference type="Proteomes" id="UP000318833">
    <property type="component" value="Unassembled WGS sequence"/>
</dbReference>
<comment type="caution">
    <text evidence="2">The sequence shown here is derived from an EMBL/GenBank/DDBJ whole genome shotgun (WGS) entry which is preliminary data.</text>
</comment>
<protein>
    <submittedName>
        <fullName evidence="2">Aldo/keto reductase</fullName>
    </submittedName>
</protein>
<sequence>MKKRNLGKNGFEISEVGLGCWQIGGDWGNEINKEKTFEILNEAVNNGVTFFDTADVYGNGRSEELIGEFLNNTHAKIKIATKFGRSSNIFPDNYTEQALRNSVDASRKRLNIDCIDLLQLHCIPTEVLKKGEIFNWLRTLKKEGKITHFGASVESVTQGLLCLEQEGLQSLQVIYNIFRQKLTQELLPQAYTKGVGIIVRLPLASGLLTGKFSEKTQFSKNDHRNFNRDGEAFNVGETFAGLPFDKGLKLLDELKMLCPQNMTMVEMALRWILDHKEVSTIIPGASSPAQIQGNSKTSNLPPLSEKLITDLEEFYKKNIHSHIRGVY</sequence>
<reference evidence="2 3" key="1">
    <citation type="submission" date="2019-07" db="EMBL/GenBank/DDBJ databases">
        <title>The draft genome sequence of Aquimarina algiphila M91.</title>
        <authorList>
            <person name="Meng X."/>
        </authorList>
    </citation>
    <scope>NUCLEOTIDE SEQUENCE [LARGE SCALE GENOMIC DNA]</scope>
    <source>
        <strain evidence="2 3">M91</strain>
    </source>
</reference>
<dbReference type="Pfam" id="PF00248">
    <property type="entry name" value="Aldo_ket_red"/>
    <property type="match status" value="1"/>
</dbReference>
<dbReference type="RefSeq" id="WP_109438731.1">
    <property type="nucleotide sequence ID" value="NZ_CANLFO010000011.1"/>
</dbReference>
<gene>
    <name evidence="2" type="ORF">FOF46_28920</name>
</gene>
<evidence type="ECO:0000313" key="3">
    <source>
        <dbReference type="Proteomes" id="UP000318833"/>
    </source>
</evidence>
<evidence type="ECO:0000259" key="1">
    <source>
        <dbReference type="Pfam" id="PF00248"/>
    </source>
</evidence>
<organism evidence="2 3">
    <name type="scientific">Aquimarina algiphila</name>
    <dbReference type="NCBI Taxonomy" id="2047982"/>
    <lineage>
        <taxon>Bacteria</taxon>
        <taxon>Pseudomonadati</taxon>
        <taxon>Bacteroidota</taxon>
        <taxon>Flavobacteriia</taxon>
        <taxon>Flavobacteriales</taxon>
        <taxon>Flavobacteriaceae</taxon>
        <taxon>Aquimarina</taxon>
    </lineage>
</organism>
<name>A0A554VB25_9FLAO</name>
<keyword evidence="3" id="KW-1185">Reference proteome</keyword>
<dbReference type="InterPro" id="IPR036812">
    <property type="entry name" value="NAD(P)_OxRdtase_dom_sf"/>
</dbReference>
<dbReference type="PANTHER" id="PTHR43312">
    <property type="entry name" value="D-THREO-ALDOSE 1-DEHYDROGENASE"/>
    <property type="match status" value="1"/>
</dbReference>